<reference evidence="2" key="2">
    <citation type="submission" date="2013-03" db="EMBL/GenBank/DDBJ databases">
        <title>The Genome Sequence of Oribacterium sp. ACB1.</title>
        <authorList>
            <consortium name="The Broad Institute Genomics Platform"/>
            <consortium name="The Broad Institute Genome Sequencing Center for Infectious Disease"/>
            <person name="Earl A."/>
            <person name="Ward D."/>
            <person name="Feldgarden M."/>
            <person name="Gevers D."/>
            <person name="Sizova M."/>
            <person name="Hazen A."/>
            <person name="Epstein S."/>
            <person name="Walker B."/>
            <person name="Young S."/>
            <person name="Zeng Q."/>
            <person name="Gargeya S."/>
            <person name="Fitzgerald M."/>
            <person name="Haas B."/>
            <person name="Abouelleil A."/>
            <person name="Allen A.W."/>
            <person name="Alvarado L."/>
            <person name="Arachchi H.M."/>
            <person name="Berlin A.M."/>
            <person name="Chapman S.B."/>
            <person name="Gainer-Dewar J."/>
            <person name="Goldberg J."/>
            <person name="Griggs A."/>
            <person name="Gujja S."/>
            <person name="Hansen M."/>
            <person name="Howarth C."/>
            <person name="Imamovic A."/>
            <person name="Ireland A."/>
            <person name="Larimer J."/>
            <person name="McCowan C."/>
            <person name="Murphy C."/>
            <person name="Pearson M."/>
            <person name="Poon T.W."/>
            <person name="Priest M."/>
            <person name="Roberts A."/>
            <person name="Saif S."/>
            <person name="Shea T."/>
            <person name="Sisk P."/>
            <person name="Sykes S."/>
            <person name="Wortman J."/>
            <person name="Nusbaum C."/>
            <person name="Birren B."/>
        </authorList>
    </citation>
    <scope>NUCLEOTIDE SEQUENCE [LARGE SCALE GENOMIC DNA]</scope>
    <source>
        <strain evidence="2">ACB1</strain>
    </source>
</reference>
<dbReference type="HOGENOM" id="CLU_2233776_0_0_9"/>
<feature type="transmembrane region" description="Helical" evidence="1">
    <location>
        <begin position="12"/>
        <end position="31"/>
    </location>
</feature>
<feature type="transmembrane region" description="Helical" evidence="1">
    <location>
        <begin position="52"/>
        <end position="69"/>
    </location>
</feature>
<organism evidence="2 3">
    <name type="scientific">Oribacterium parvum ACB1</name>
    <dbReference type="NCBI Taxonomy" id="796943"/>
    <lineage>
        <taxon>Bacteria</taxon>
        <taxon>Bacillati</taxon>
        <taxon>Bacillota</taxon>
        <taxon>Clostridia</taxon>
        <taxon>Lachnospirales</taxon>
        <taxon>Lachnospiraceae</taxon>
        <taxon>Oribacterium</taxon>
    </lineage>
</organism>
<keyword evidence="1" id="KW-0472">Membrane</keyword>
<sequence>MEKILQEMGLPLLFTVLLLYYAVKLLVFEDVDSIRPKGRPPVKDKKGYGREAGIIVLAFAAISLLASLAMLIHPFLGISLILLSIILISIQFKRIEEKYSGDGK</sequence>
<accession>G9WPU5</accession>
<gene>
    <name evidence="2" type="ORF">HMPREF9625_01378</name>
</gene>
<dbReference type="STRING" id="796943.HMPREF9625_01378"/>
<keyword evidence="3" id="KW-1185">Reference proteome</keyword>
<name>G9WPU5_9FIRM</name>
<protein>
    <recommendedName>
        <fullName evidence="4">DUF3784 domain-containing protein</fullName>
    </recommendedName>
</protein>
<keyword evidence="1" id="KW-0812">Transmembrane</keyword>
<evidence type="ECO:0008006" key="4">
    <source>
        <dbReference type="Google" id="ProtNLM"/>
    </source>
</evidence>
<dbReference type="PATRIC" id="fig|796943.3.peg.1833"/>
<evidence type="ECO:0000313" key="2">
    <source>
        <dbReference type="EMBL" id="EHL10378.1"/>
    </source>
</evidence>
<feature type="transmembrane region" description="Helical" evidence="1">
    <location>
        <begin position="75"/>
        <end position="92"/>
    </location>
</feature>
<proteinExistence type="predicted"/>
<dbReference type="Proteomes" id="UP000018461">
    <property type="component" value="Unassembled WGS sequence"/>
</dbReference>
<keyword evidence="1" id="KW-1133">Transmembrane helix</keyword>
<dbReference type="EMBL" id="AFZC02000001">
    <property type="protein sequence ID" value="EHL10378.1"/>
    <property type="molecule type" value="Genomic_DNA"/>
</dbReference>
<evidence type="ECO:0000256" key="1">
    <source>
        <dbReference type="SAM" id="Phobius"/>
    </source>
</evidence>
<comment type="caution">
    <text evidence="2">The sequence shown here is derived from an EMBL/GenBank/DDBJ whole genome shotgun (WGS) entry which is preliminary data.</text>
</comment>
<dbReference type="AlphaFoldDB" id="G9WPU5"/>
<reference evidence="2" key="1">
    <citation type="submission" date="2011-08" db="EMBL/GenBank/DDBJ databases">
        <authorList>
            <consortium name="The Broad Institute Genome Sequencing Platform"/>
            <person name="Earl A."/>
            <person name="Ward D."/>
            <person name="Feldgarden M."/>
            <person name="Gevers D."/>
            <person name="Sizova M."/>
            <person name="Hazen A."/>
            <person name="Epstein S."/>
            <person name="Young S.K."/>
            <person name="Zeng Q."/>
            <person name="Gargeya S."/>
            <person name="Fitzgerald M."/>
            <person name="Haas B."/>
            <person name="Abouelleil A."/>
            <person name="Alvarado L."/>
            <person name="Arachchi H.M."/>
            <person name="Berlin A."/>
            <person name="Brown A."/>
            <person name="Chapman S.B."/>
            <person name="Chen Z."/>
            <person name="Dunbar C."/>
            <person name="Freedman E."/>
            <person name="Gearin G."/>
            <person name="Gellesch M."/>
            <person name="Goldberg J."/>
            <person name="Griggs A."/>
            <person name="Gujja S."/>
            <person name="Heiman D."/>
            <person name="Howarth C."/>
            <person name="Larson L."/>
            <person name="Lui A."/>
            <person name="MacDonald P.J.P."/>
            <person name="Montmayeur A."/>
            <person name="Murphy C."/>
            <person name="Neiman D."/>
            <person name="Pearson M."/>
            <person name="Priest M."/>
            <person name="Roberts A."/>
            <person name="Saif S."/>
            <person name="Shea T."/>
            <person name="Shenoy N."/>
            <person name="Sisk P."/>
            <person name="Stolte C."/>
            <person name="Sykes S."/>
            <person name="Wortman J."/>
            <person name="Nusbaum C."/>
            <person name="Birren B."/>
        </authorList>
    </citation>
    <scope>NUCLEOTIDE SEQUENCE</scope>
    <source>
        <strain evidence="2">ACB1</strain>
    </source>
</reference>
<evidence type="ECO:0000313" key="3">
    <source>
        <dbReference type="Proteomes" id="UP000018461"/>
    </source>
</evidence>